<keyword evidence="2" id="KW-1185">Reference proteome</keyword>
<dbReference type="Proteomes" id="UP000037035">
    <property type="component" value="Unassembled WGS sequence"/>
</dbReference>
<name>A0A0L6V420_9BASI</name>
<sequence>MLWLSPQQTLHTICILKGSTCCCCGPQRHANVRGDTCYPIITNLKNGDTLVPAPLTAQKSRFHNLTRLASTCRVSYNLANYSTMVNQSSRLAGRELESIITMSEYLFPSAHLVGTSSSTTSTTEICKRVTRFYRPRHMFVPLEVFSNSILPCFQKMLPTLNSYLQEQRCTPKVRKSFLNGSWSRSLLMTKHPQKTPRVKTRSHLVYLYAHLPSIAYLCLRIKAIHKLHIWGAGFPLFFLCLYSRKLIKLQNGYDDMIAPAIWTNNKKMLIHHPAFQWAFEYFLENMADFSHSEIHMPGVGRLFMLPESTEPKVIFFPAAVSDPQDPKLHLVCIPKICKSLTFKIINVLHLVVFSSPRLLLVCGRVLHLPTDRRRGEKGKRWKKGGGTKRKIKIKFGNFQTVCFDKSLRAHCHSSEILWLFHLSNSSNSYPFPSFSTPVAPIYPRNFSVAN</sequence>
<accession>A0A0L6V420</accession>
<gene>
    <name evidence="1" type="ORF">VP01_2658g1</name>
</gene>
<evidence type="ECO:0000313" key="2">
    <source>
        <dbReference type="Proteomes" id="UP000037035"/>
    </source>
</evidence>
<comment type="caution">
    <text evidence="1">The sequence shown here is derived from an EMBL/GenBank/DDBJ whole genome shotgun (WGS) entry which is preliminary data.</text>
</comment>
<protein>
    <submittedName>
        <fullName evidence="1">Uncharacterized protein</fullName>
    </submittedName>
</protein>
<evidence type="ECO:0000313" key="1">
    <source>
        <dbReference type="EMBL" id="KNZ55521.1"/>
    </source>
</evidence>
<proteinExistence type="predicted"/>
<dbReference type="EMBL" id="LAVV01007566">
    <property type="protein sequence ID" value="KNZ55521.1"/>
    <property type="molecule type" value="Genomic_DNA"/>
</dbReference>
<reference evidence="1 2" key="1">
    <citation type="submission" date="2015-08" db="EMBL/GenBank/DDBJ databases">
        <title>Next Generation Sequencing and Analysis of the Genome of Puccinia sorghi L Schw, the Causal Agent of Maize Common Rust.</title>
        <authorList>
            <person name="Rochi L."/>
            <person name="Burguener G."/>
            <person name="Darino M."/>
            <person name="Turjanski A."/>
            <person name="Kreff E."/>
            <person name="Dieguez M.J."/>
            <person name="Sacco F."/>
        </authorList>
    </citation>
    <scope>NUCLEOTIDE SEQUENCE [LARGE SCALE GENOMIC DNA]</scope>
    <source>
        <strain evidence="1 2">RO10H11247</strain>
    </source>
</reference>
<organism evidence="1 2">
    <name type="scientific">Puccinia sorghi</name>
    <dbReference type="NCBI Taxonomy" id="27349"/>
    <lineage>
        <taxon>Eukaryota</taxon>
        <taxon>Fungi</taxon>
        <taxon>Dikarya</taxon>
        <taxon>Basidiomycota</taxon>
        <taxon>Pucciniomycotina</taxon>
        <taxon>Pucciniomycetes</taxon>
        <taxon>Pucciniales</taxon>
        <taxon>Pucciniaceae</taxon>
        <taxon>Puccinia</taxon>
    </lineage>
</organism>
<dbReference type="AlphaFoldDB" id="A0A0L6V420"/>
<dbReference type="VEuPathDB" id="FungiDB:VP01_2658g1"/>